<sequence length="98" mass="10405">MTESQSVQIVDDPSVKEIYVNKLVSAAFDGACVSITLGVARVRPPGSNEANEASANVHVTVRLALSPATAVDLTKNLGKMLNTLKDMAIKRLGEQKPN</sequence>
<reference evidence="1 2" key="1">
    <citation type="journal article" date="2016" name="Environ. Microbiol.">
        <title>New Methyloceanibacter diversity from North Sea sediments includes methanotroph containing solely the soluble methane monooxygenase.</title>
        <authorList>
            <person name="Vekeman B."/>
            <person name="Kerckhof F.M."/>
            <person name="Cremers G."/>
            <person name="de Vos P."/>
            <person name="Vandamme P."/>
            <person name="Boon N."/>
            <person name="Op den Camp H.J."/>
            <person name="Heylen K."/>
        </authorList>
    </citation>
    <scope>NUCLEOTIDE SEQUENCE [LARGE SCALE GENOMIC DNA]</scope>
    <source>
        <strain evidence="1 2">R-67177</strain>
    </source>
</reference>
<dbReference type="OrthoDB" id="8460090at2"/>
<evidence type="ECO:0000313" key="1">
    <source>
        <dbReference type="EMBL" id="ODS02834.1"/>
    </source>
</evidence>
<proteinExistence type="predicted"/>
<dbReference type="Proteomes" id="UP000095042">
    <property type="component" value="Unassembled WGS sequence"/>
</dbReference>
<dbReference type="RefSeq" id="WP_069623962.1">
    <property type="nucleotide sequence ID" value="NZ_LPWD01000216.1"/>
</dbReference>
<accession>A0A1E3WAI2</accession>
<comment type="caution">
    <text evidence="1">The sequence shown here is derived from an EMBL/GenBank/DDBJ whole genome shotgun (WGS) entry which is preliminary data.</text>
</comment>
<name>A0A1E3WAI2_9HYPH</name>
<dbReference type="EMBL" id="LPWD01000216">
    <property type="protein sequence ID" value="ODS02834.1"/>
    <property type="molecule type" value="Genomic_DNA"/>
</dbReference>
<keyword evidence="2" id="KW-1185">Reference proteome</keyword>
<dbReference type="AlphaFoldDB" id="A0A1E3WAI2"/>
<evidence type="ECO:0000313" key="2">
    <source>
        <dbReference type="Proteomes" id="UP000095042"/>
    </source>
</evidence>
<gene>
    <name evidence="1" type="ORF">AUC71_13115</name>
</gene>
<protein>
    <submittedName>
        <fullName evidence="1">Uncharacterized protein</fullName>
    </submittedName>
</protein>
<organism evidence="1 2">
    <name type="scientific">Methyloceanibacter marginalis</name>
    <dbReference type="NCBI Taxonomy" id="1774971"/>
    <lineage>
        <taxon>Bacteria</taxon>
        <taxon>Pseudomonadati</taxon>
        <taxon>Pseudomonadota</taxon>
        <taxon>Alphaproteobacteria</taxon>
        <taxon>Hyphomicrobiales</taxon>
        <taxon>Hyphomicrobiaceae</taxon>
        <taxon>Methyloceanibacter</taxon>
    </lineage>
</organism>